<evidence type="ECO:0000256" key="6">
    <source>
        <dbReference type="PROSITE-ProRule" id="PRU00175"/>
    </source>
</evidence>
<name>A0A2P5F7B9_TREOI</name>
<dbReference type="Gene3D" id="3.30.40.10">
    <property type="entry name" value="Zinc/RING finger domain, C3HC4 (zinc finger)"/>
    <property type="match status" value="1"/>
</dbReference>
<feature type="domain" description="RING-type" evidence="7">
    <location>
        <begin position="183"/>
        <end position="224"/>
    </location>
</feature>
<comment type="catalytic activity">
    <reaction evidence="1">
        <text>S-ubiquitinyl-[E2 ubiquitin-conjugating enzyme]-L-cysteine + [acceptor protein]-L-lysine = [E2 ubiquitin-conjugating enzyme]-L-cysteine + N(6)-ubiquitinyl-[acceptor protein]-L-lysine.</text>
        <dbReference type="EC" id="2.3.2.27"/>
    </reaction>
</comment>
<keyword evidence="9" id="KW-1185">Reference proteome</keyword>
<keyword evidence="5" id="KW-0862">Zinc</keyword>
<keyword evidence="4 6" id="KW-0863">Zinc-finger</keyword>
<evidence type="ECO:0000256" key="4">
    <source>
        <dbReference type="ARBA" id="ARBA00022771"/>
    </source>
</evidence>
<dbReference type="EC" id="2.3.2.27" evidence="2"/>
<sequence length="228" mass="25809">MSGTTTPVIPYSCEVWQPEINYSTLTTSNDDNIWSTPEYPEFLIDVFVTYTNDVVRHNSSQHTTSYSSRYFRFTSQRHHFVESSISWSTISNMLSHMLVPFHVQPLMIQKISTSAREIASQPENLGCKTIPLVVALVVGREQSEEEEVEVEVEGEAADELEVSNAVAAALEKVTFEGFGENNCVICLEEMLGGCEAVRLPCLHFYHEECILNWLKKSSLCPLCRFKMP</sequence>
<dbReference type="GO" id="GO:0005737">
    <property type="term" value="C:cytoplasm"/>
    <property type="evidence" value="ECO:0007669"/>
    <property type="project" value="TreeGrafter"/>
</dbReference>
<dbReference type="InterPro" id="IPR001841">
    <property type="entry name" value="Znf_RING"/>
</dbReference>
<evidence type="ECO:0000313" key="9">
    <source>
        <dbReference type="Proteomes" id="UP000237000"/>
    </source>
</evidence>
<dbReference type="GO" id="GO:0061630">
    <property type="term" value="F:ubiquitin protein ligase activity"/>
    <property type="evidence" value="ECO:0007669"/>
    <property type="project" value="UniProtKB-EC"/>
</dbReference>
<reference evidence="9" key="1">
    <citation type="submission" date="2016-06" db="EMBL/GenBank/DDBJ databases">
        <title>Parallel loss of symbiosis genes in relatives of nitrogen-fixing non-legume Parasponia.</title>
        <authorList>
            <person name="Van Velzen R."/>
            <person name="Holmer R."/>
            <person name="Bu F."/>
            <person name="Rutten L."/>
            <person name="Van Zeijl A."/>
            <person name="Liu W."/>
            <person name="Santuari L."/>
            <person name="Cao Q."/>
            <person name="Sharma T."/>
            <person name="Shen D."/>
            <person name="Roswanjaya Y."/>
            <person name="Wardhani T."/>
            <person name="Kalhor M.S."/>
            <person name="Jansen J."/>
            <person name="Van den Hoogen J."/>
            <person name="Gungor B."/>
            <person name="Hartog M."/>
            <person name="Hontelez J."/>
            <person name="Verver J."/>
            <person name="Yang W.-C."/>
            <person name="Schijlen E."/>
            <person name="Repin R."/>
            <person name="Schilthuizen M."/>
            <person name="Schranz E."/>
            <person name="Heidstra R."/>
            <person name="Miyata K."/>
            <person name="Fedorova E."/>
            <person name="Kohlen W."/>
            <person name="Bisseling T."/>
            <person name="Smit S."/>
            <person name="Geurts R."/>
        </authorList>
    </citation>
    <scope>NUCLEOTIDE SEQUENCE [LARGE SCALE GENOMIC DNA]</scope>
    <source>
        <strain evidence="9">cv. RG33-2</strain>
    </source>
</reference>
<evidence type="ECO:0000256" key="5">
    <source>
        <dbReference type="ARBA" id="ARBA00022833"/>
    </source>
</evidence>
<dbReference type="Pfam" id="PF13639">
    <property type="entry name" value="zf-RING_2"/>
    <property type="match status" value="1"/>
</dbReference>
<proteinExistence type="predicted"/>
<dbReference type="PANTHER" id="PTHR15710">
    <property type="entry name" value="E3 UBIQUITIN-PROTEIN LIGASE PRAJA"/>
    <property type="match status" value="1"/>
</dbReference>
<evidence type="ECO:0000259" key="7">
    <source>
        <dbReference type="PROSITE" id="PS50089"/>
    </source>
</evidence>
<dbReference type="OrthoDB" id="1149625at2759"/>
<evidence type="ECO:0000313" key="8">
    <source>
        <dbReference type="EMBL" id="PON93656.1"/>
    </source>
</evidence>
<organism evidence="8 9">
    <name type="scientific">Trema orientale</name>
    <name type="common">Charcoal tree</name>
    <name type="synonym">Celtis orientalis</name>
    <dbReference type="NCBI Taxonomy" id="63057"/>
    <lineage>
        <taxon>Eukaryota</taxon>
        <taxon>Viridiplantae</taxon>
        <taxon>Streptophyta</taxon>
        <taxon>Embryophyta</taxon>
        <taxon>Tracheophyta</taxon>
        <taxon>Spermatophyta</taxon>
        <taxon>Magnoliopsida</taxon>
        <taxon>eudicotyledons</taxon>
        <taxon>Gunneridae</taxon>
        <taxon>Pentapetalae</taxon>
        <taxon>rosids</taxon>
        <taxon>fabids</taxon>
        <taxon>Rosales</taxon>
        <taxon>Cannabaceae</taxon>
        <taxon>Trema</taxon>
    </lineage>
</organism>
<comment type="caution">
    <text evidence="8">The sequence shown here is derived from an EMBL/GenBank/DDBJ whole genome shotgun (WGS) entry which is preliminary data.</text>
</comment>
<dbReference type="PANTHER" id="PTHR15710:SF243">
    <property type="entry name" value="E3 UBIQUITIN-PROTEIN LIGASE PRAJA-2 ISOFORM X1"/>
    <property type="match status" value="1"/>
</dbReference>
<dbReference type="SUPFAM" id="SSF57850">
    <property type="entry name" value="RING/U-box"/>
    <property type="match status" value="1"/>
</dbReference>
<dbReference type="STRING" id="63057.A0A2P5F7B9"/>
<dbReference type="InParanoid" id="A0A2P5F7B9"/>
<dbReference type="GO" id="GO:0016567">
    <property type="term" value="P:protein ubiquitination"/>
    <property type="evidence" value="ECO:0007669"/>
    <property type="project" value="TreeGrafter"/>
</dbReference>
<dbReference type="Proteomes" id="UP000237000">
    <property type="component" value="Unassembled WGS sequence"/>
</dbReference>
<dbReference type="GO" id="GO:0008270">
    <property type="term" value="F:zinc ion binding"/>
    <property type="evidence" value="ECO:0007669"/>
    <property type="project" value="UniProtKB-KW"/>
</dbReference>
<gene>
    <name evidence="8" type="ORF">TorRG33x02_106400</name>
</gene>
<dbReference type="PROSITE" id="PS50089">
    <property type="entry name" value="ZF_RING_2"/>
    <property type="match status" value="1"/>
</dbReference>
<accession>A0A2P5F7B9</accession>
<dbReference type="CDD" id="cd16454">
    <property type="entry name" value="RING-H2_PA-TM-RING"/>
    <property type="match status" value="1"/>
</dbReference>
<dbReference type="InterPro" id="IPR013083">
    <property type="entry name" value="Znf_RING/FYVE/PHD"/>
</dbReference>
<dbReference type="EMBL" id="JXTC01000057">
    <property type="protein sequence ID" value="PON93656.1"/>
    <property type="molecule type" value="Genomic_DNA"/>
</dbReference>
<evidence type="ECO:0000256" key="3">
    <source>
        <dbReference type="ARBA" id="ARBA00022723"/>
    </source>
</evidence>
<dbReference type="SMART" id="SM00184">
    <property type="entry name" value="RING"/>
    <property type="match status" value="1"/>
</dbReference>
<protein>
    <recommendedName>
        <fullName evidence="2">RING-type E3 ubiquitin transferase</fullName>
        <ecNumber evidence="2">2.3.2.27</ecNumber>
    </recommendedName>
</protein>
<keyword evidence="3" id="KW-0479">Metal-binding</keyword>
<evidence type="ECO:0000256" key="1">
    <source>
        <dbReference type="ARBA" id="ARBA00000900"/>
    </source>
</evidence>
<dbReference type="AlphaFoldDB" id="A0A2P5F7B9"/>
<evidence type="ECO:0000256" key="2">
    <source>
        <dbReference type="ARBA" id="ARBA00012483"/>
    </source>
</evidence>